<dbReference type="STRING" id="416016.SAMN05443547_1853"/>
<dbReference type="OrthoDB" id="9810200at2"/>
<protein>
    <submittedName>
        <fullName evidence="3">N-terminal double-transmembrane domain-containing protein</fullName>
    </submittedName>
</protein>
<dbReference type="RefSeq" id="WP_073583682.1">
    <property type="nucleotide sequence ID" value="NZ_CBCSEA010000008.1"/>
</dbReference>
<dbReference type="Pfam" id="PF07584">
    <property type="entry name" value="BatA"/>
    <property type="match status" value="1"/>
</dbReference>
<dbReference type="EMBL" id="FRYK01000003">
    <property type="protein sequence ID" value="SHO73492.1"/>
    <property type="molecule type" value="Genomic_DNA"/>
</dbReference>
<name>A0A1M7ZXB1_9FLAO</name>
<dbReference type="PANTHER" id="PTHR37464:SF1">
    <property type="entry name" value="BLL2463 PROTEIN"/>
    <property type="match status" value="1"/>
</dbReference>
<dbReference type="Proteomes" id="UP000184611">
    <property type="component" value="Unassembled WGS sequence"/>
</dbReference>
<evidence type="ECO:0000256" key="1">
    <source>
        <dbReference type="SAM" id="Phobius"/>
    </source>
</evidence>
<dbReference type="InterPro" id="IPR036465">
    <property type="entry name" value="vWFA_dom_sf"/>
</dbReference>
<feature type="transmembrane region" description="Helical" evidence="1">
    <location>
        <begin position="56"/>
        <end position="78"/>
    </location>
</feature>
<keyword evidence="1" id="KW-0472">Membrane</keyword>
<dbReference type="SUPFAM" id="SSF53300">
    <property type="entry name" value="vWA-like"/>
    <property type="match status" value="1"/>
</dbReference>
<evidence type="ECO:0000313" key="3">
    <source>
        <dbReference type="EMBL" id="SHO73492.1"/>
    </source>
</evidence>
<dbReference type="Gene3D" id="3.40.50.410">
    <property type="entry name" value="von Willebrand factor, type A domain"/>
    <property type="match status" value="1"/>
</dbReference>
<feature type="domain" description="Aerotolerance regulator N-terminal" evidence="2">
    <location>
        <begin position="1"/>
        <end position="76"/>
    </location>
</feature>
<organism evidence="3 4">
    <name type="scientific">Flavobacterium cucumis</name>
    <dbReference type="NCBI Taxonomy" id="416016"/>
    <lineage>
        <taxon>Bacteria</taxon>
        <taxon>Pseudomonadati</taxon>
        <taxon>Bacteroidota</taxon>
        <taxon>Flavobacteriia</taxon>
        <taxon>Flavobacteriales</taxon>
        <taxon>Flavobacteriaceae</taxon>
        <taxon>Flavobacterium</taxon>
    </lineage>
</organism>
<keyword evidence="1 3" id="KW-0812">Transmembrane</keyword>
<reference evidence="4" key="1">
    <citation type="submission" date="2016-12" db="EMBL/GenBank/DDBJ databases">
        <authorList>
            <person name="Varghese N."/>
            <person name="Submissions S."/>
        </authorList>
    </citation>
    <scope>NUCLEOTIDE SEQUENCE [LARGE SCALE GENOMIC DNA]</scope>
    <source>
        <strain evidence="4">DSM 18830</strain>
    </source>
</reference>
<keyword evidence="4" id="KW-1185">Reference proteome</keyword>
<dbReference type="AlphaFoldDB" id="A0A1M7ZXB1"/>
<evidence type="ECO:0000313" key="4">
    <source>
        <dbReference type="Proteomes" id="UP000184611"/>
    </source>
</evidence>
<gene>
    <name evidence="3" type="ORF">SAMN05443547_1853</name>
</gene>
<keyword evidence="1" id="KW-1133">Transmembrane helix</keyword>
<dbReference type="NCBIfam" id="TIGR02226">
    <property type="entry name" value="two_anch"/>
    <property type="match status" value="1"/>
</dbReference>
<dbReference type="InterPro" id="IPR024163">
    <property type="entry name" value="Aerotolerance_reg_N"/>
</dbReference>
<sequence length="641" mass="73079">MQFKHPEILYFLFLLVIPILVHLFQLRRFKKEYFTNVKLLKELQIQTRKSSKIKKWLLLATRLLLLACLIIAFAQPFFDAKDTTNKGNELIILLDNSFSMQAKGARGELLKRSIQDLLEELPENQQFSLLTNSDVFWDTDIKAIQKELQNLNYSAMPFRLDYLINQVETKKKNTKKDYVIITDAIQSESKKALDLVENNVVYFIQPEAQNKTNISIDNVAISQVLDQFYELKITLQAFGETENEVPLSVFSNNKAIAKTIAKFENQKTEIAITIPKNDFHGNISIEDNSLSYDNDYYLSISKPEKANVIAIGSSDKNNFLSRIFTADEFNFKSTELATLDYNQIENQDAIVLNELEDLPVALGTTLKSFYQKGGNIVLIPNAKNTPSSLNAFVKNFGGLSYSQLSTSEKQITKINFNHPLYQTVFEKKVSNFQYPNVKESFTLSGITNILQYDDNSVFVGSTTNRLGTFYAFSAPINKQNSNFQNAPLIVPTFYNMGQNQGKTGINAYTIGENENLILETILTKDEVVSIQKESYSFIPMQQILNTKCKLSFGDYPEEAGNFDVIKANNSLKKISFNYPRTESDLTQVSNANFENFTKVNNIATVLNDIASERTSNEIWKWFIIATLLFLITELLIQKFVK</sequence>
<accession>A0A1M7ZXB1</accession>
<proteinExistence type="predicted"/>
<evidence type="ECO:0000259" key="2">
    <source>
        <dbReference type="Pfam" id="PF07584"/>
    </source>
</evidence>
<dbReference type="PANTHER" id="PTHR37464">
    <property type="entry name" value="BLL2463 PROTEIN"/>
    <property type="match status" value="1"/>
</dbReference>
<dbReference type="InterPro" id="IPR011933">
    <property type="entry name" value="Double_TM_dom"/>
</dbReference>
<feature type="transmembrane region" description="Helical" evidence="1">
    <location>
        <begin position="6"/>
        <end position="24"/>
    </location>
</feature>